<comment type="function">
    <text evidence="13">Catalyzes the reduction of the glycolytic intermediate dihydroxyacetone phosphate (DHAP) to sn-glycerol 3-phosphate (G3P), the key precursor for phospholipid synthesis.</text>
</comment>
<feature type="binding site" evidence="13">
    <location>
        <position position="195"/>
    </location>
    <ligand>
        <name>sn-glycerol 3-phosphate</name>
        <dbReference type="ChEBI" id="CHEBI:57597"/>
    </ligand>
</feature>
<evidence type="ECO:0000256" key="15">
    <source>
        <dbReference type="PIRSR" id="PIRSR000114-2"/>
    </source>
</evidence>
<accession>A0A2A5WLA6</accession>
<dbReference type="Proteomes" id="UP000219327">
    <property type="component" value="Unassembled WGS sequence"/>
</dbReference>
<feature type="binding site" evidence="13">
    <location>
        <position position="55"/>
    </location>
    <ligand>
        <name>NADPH</name>
        <dbReference type="ChEBI" id="CHEBI:57783"/>
    </ligand>
</feature>
<comment type="caution">
    <text evidence="20">The sequence shown here is derived from an EMBL/GenBank/DDBJ whole genome shotgun (WGS) entry which is preliminary data.</text>
</comment>
<dbReference type="PIRSF" id="PIRSF000114">
    <property type="entry name" value="Glycerol-3-P_dh"/>
    <property type="match status" value="1"/>
</dbReference>
<dbReference type="NCBIfam" id="NF000940">
    <property type="entry name" value="PRK00094.1-2"/>
    <property type="match status" value="1"/>
</dbReference>
<dbReference type="GO" id="GO:0046168">
    <property type="term" value="P:glycerol-3-phosphate catabolic process"/>
    <property type="evidence" value="ECO:0007669"/>
    <property type="project" value="InterPro"/>
</dbReference>
<evidence type="ECO:0000313" key="20">
    <source>
        <dbReference type="EMBL" id="PDH36886.1"/>
    </source>
</evidence>
<feature type="domain" description="Glycerol-3-phosphate dehydrogenase NAD-dependent N-terminal" evidence="18">
    <location>
        <begin position="11"/>
        <end position="164"/>
    </location>
</feature>
<comment type="caution">
    <text evidence="13">Lacks conserved residue(s) required for the propagation of feature annotation.</text>
</comment>
<dbReference type="FunFam" id="3.40.50.720:FF:000019">
    <property type="entry name" value="Glycerol-3-phosphate dehydrogenase [NAD(P)+]"/>
    <property type="match status" value="1"/>
</dbReference>
<feature type="binding site" evidence="16">
    <location>
        <begin position="15"/>
        <end position="20"/>
    </location>
    <ligand>
        <name>NAD(+)</name>
        <dbReference type="ChEBI" id="CHEBI:57540"/>
    </ligand>
</feature>
<feature type="binding site" evidence="13">
    <location>
        <position position="38"/>
    </location>
    <ligand>
        <name>NADPH</name>
        <dbReference type="ChEBI" id="CHEBI:57783"/>
    </ligand>
</feature>
<evidence type="ECO:0000259" key="19">
    <source>
        <dbReference type="Pfam" id="PF07479"/>
    </source>
</evidence>
<evidence type="ECO:0000256" key="5">
    <source>
        <dbReference type="ARBA" id="ARBA00023027"/>
    </source>
</evidence>
<feature type="binding site" evidence="13">
    <location>
        <position position="18"/>
    </location>
    <ligand>
        <name>NADPH</name>
        <dbReference type="ChEBI" id="CHEBI:57783"/>
    </ligand>
</feature>
<evidence type="ECO:0000313" key="21">
    <source>
        <dbReference type="Proteomes" id="UP000219327"/>
    </source>
</evidence>
<dbReference type="GO" id="GO:0141152">
    <property type="term" value="F:glycerol-3-phosphate dehydrogenase (NAD+) activity"/>
    <property type="evidence" value="ECO:0007669"/>
    <property type="project" value="RHEA"/>
</dbReference>
<comment type="catalytic activity">
    <reaction evidence="13">
        <text>sn-glycerol 3-phosphate + NAD(+) = dihydroxyacetone phosphate + NADH + H(+)</text>
        <dbReference type="Rhea" id="RHEA:11092"/>
        <dbReference type="ChEBI" id="CHEBI:15378"/>
        <dbReference type="ChEBI" id="CHEBI:57540"/>
        <dbReference type="ChEBI" id="CHEBI:57597"/>
        <dbReference type="ChEBI" id="CHEBI:57642"/>
        <dbReference type="ChEBI" id="CHEBI:57945"/>
        <dbReference type="EC" id="1.1.1.94"/>
    </reaction>
</comment>
<feature type="binding site" evidence="13">
    <location>
        <position position="140"/>
    </location>
    <ligand>
        <name>sn-glycerol 3-phosphate</name>
        <dbReference type="ChEBI" id="CHEBI:57597"/>
    </ligand>
</feature>
<comment type="similarity">
    <text evidence="1 13 17">Belongs to the NAD-dependent glycerol-3-phosphate dehydrogenase family.</text>
</comment>
<dbReference type="HAMAP" id="MF_00394">
    <property type="entry name" value="NAD_Glyc3P_dehydrog"/>
    <property type="match status" value="1"/>
</dbReference>
<keyword evidence="3 13" id="KW-0521">NADP</keyword>
<evidence type="ECO:0000256" key="3">
    <source>
        <dbReference type="ARBA" id="ARBA00022857"/>
    </source>
</evidence>
<dbReference type="GO" id="GO:0005975">
    <property type="term" value="P:carbohydrate metabolic process"/>
    <property type="evidence" value="ECO:0007669"/>
    <property type="project" value="InterPro"/>
</dbReference>
<comment type="catalytic activity">
    <reaction evidence="9">
        <text>sn-glycerol 3-phosphate + NADP(+) = dihydroxyacetone phosphate + NADPH + H(+)</text>
        <dbReference type="Rhea" id="RHEA:11096"/>
        <dbReference type="ChEBI" id="CHEBI:15378"/>
        <dbReference type="ChEBI" id="CHEBI:57597"/>
        <dbReference type="ChEBI" id="CHEBI:57642"/>
        <dbReference type="ChEBI" id="CHEBI:57783"/>
        <dbReference type="ChEBI" id="CHEBI:58349"/>
        <dbReference type="EC" id="1.1.1.94"/>
    </reaction>
    <physiologicalReaction direction="right-to-left" evidence="9">
        <dbReference type="Rhea" id="RHEA:11098"/>
    </physiologicalReaction>
</comment>
<reference evidence="20 21" key="1">
    <citation type="submission" date="2017-08" db="EMBL/GenBank/DDBJ databases">
        <title>Fine stratification of microbial communities through a metagenomic profile of the photic zone.</title>
        <authorList>
            <person name="Haro-Moreno J.M."/>
            <person name="Lopez-Perez M."/>
            <person name="De La Torre J."/>
            <person name="Picazo A."/>
            <person name="Camacho A."/>
            <person name="Rodriguez-Valera F."/>
        </authorList>
    </citation>
    <scope>NUCLEOTIDE SEQUENCE [LARGE SCALE GENOMIC DNA]</scope>
    <source>
        <strain evidence="20">MED-G24</strain>
    </source>
</reference>
<protein>
    <recommendedName>
        <fullName evidence="11 13">Glycerol-3-phosphate dehydrogenase [NAD(P)+]</fullName>
        <ecNumber evidence="10 13">1.1.1.94</ecNumber>
    </recommendedName>
    <alternativeName>
        <fullName evidence="13">NAD(P)(+)-dependent glycerol-3-phosphate dehydrogenase</fullName>
    </alternativeName>
    <alternativeName>
        <fullName evidence="12 13">NAD(P)H-dependent dihydroxyacetone-phosphate reductase</fullName>
    </alternativeName>
</protein>
<feature type="binding site" evidence="13">
    <location>
        <position position="258"/>
    </location>
    <ligand>
        <name>sn-glycerol 3-phosphate</name>
        <dbReference type="ChEBI" id="CHEBI:57597"/>
    </ligand>
</feature>
<evidence type="ECO:0000256" key="2">
    <source>
        <dbReference type="ARBA" id="ARBA00022516"/>
    </source>
</evidence>
<dbReference type="Pfam" id="PF01210">
    <property type="entry name" value="NAD_Gly3P_dh_N"/>
    <property type="match status" value="1"/>
</dbReference>
<evidence type="ECO:0000259" key="18">
    <source>
        <dbReference type="Pfam" id="PF01210"/>
    </source>
</evidence>
<dbReference type="Pfam" id="PF07479">
    <property type="entry name" value="NAD_Gly3P_dh_C"/>
    <property type="match status" value="1"/>
</dbReference>
<dbReference type="UniPathway" id="UPA00940"/>
<feature type="binding site" evidence="13">
    <location>
        <position position="283"/>
    </location>
    <ligand>
        <name>NADPH</name>
        <dbReference type="ChEBI" id="CHEBI:57783"/>
    </ligand>
</feature>
<dbReference type="InterPro" id="IPR008927">
    <property type="entry name" value="6-PGluconate_DH-like_C_sf"/>
</dbReference>
<dbReference type="InterPro" id="IPR036291">
    <property type="entry name" value="NAD(P)-bd_dom_sf"/>
</dbReference>
<dbReference type="NCBIfam" id="NF000942">
    <property type="entry name" value="PRK00094.1-4"/>
    <property type="match status" value="1"/>
</dbReference>
<keyword evidence="7 13" id="KW-0594">Phospholipid biosynthesis</keyword>
<dbReference type="GO" id="GO:0051287">
    <property type="term" value="F:NAD binding"/>
    <property type="evidence" value="ECO:0007669"/>
    <property type="project" value="InterPro"/>
</dbReference>
<dbReference type="InterPro" id="IPR006168">
    <property type="entry name" value="G3P_DH_NAD-dep"/>
</dbReference>
<dbReference type="Gene3D" id="1.10.1040.10">
    <property type="entry name" value="N-(1-d-carboxylethyl)-l-norvaline Dehydrogenase, domain 2"/>
    <property type="match status" value="1"/>
</dbReference>
<keyword evidence="2 13" id="KW-0444">Lipid biosynthesis</keyword>
<dbReference type="PANTHER" id="PTHR11728:SF1">
    <property type="entry name" value="GLYCEROL-3-PHOSPHATE DEHYDROGENASE [NAD(+)] 2, CHLOROPLASTIC"/>
    <property type="match status" value="1"/>
</dbReference>
<feature type="binding site" evidence="16">
    <location>
        <position position="144"/>
    </location>
    <ligand>
        <name>NAD(+)</name>
        <dbReference type="ChEBI" id="CHEBI:57540"/>
    </ligand>
</feature>
<keyword evidence="6 13" id="KW-0443">Lipid metabolism</keyword>
<feature type="active site" description="Proton acceptor" evidence="13 14">
    <location>
        <position position="195"/>
    </location>
</feature>
<dbReference type="EC" id="1.1.1.94" evidence="10 13"/>
<dbReference type="GO" id="GO:0005829">
    <property type="term" value="C:cytosol"/>
    <property type="evidence" value="ECO:0007669"/>
    <property type="project" value="TreeGrafter"/>
</dbReference>
<dbReference type="SUPFAM" id="SSF48179">
    <property type="entry name" value="6-phosphogluconate dehydrogenase C-terminal domain-like"/>
    <property type="match status" value="1"/>
</dbReference>
<dbReference type="EMBL" id="NTKD01000057">
    <property type="protein sequence ID" value="PDH36886.1"/>
    <property type="molecule type" value="Genomic_DNA"/>
</dbReference>
<dbReference type="PROSITE" id="PS00957">
    <property type="entry name" value="NAD_G3PDH"/>
    <property type="match status" value="1"/>
</dbReference>
<evidence type="ECO:0000256" key="4">
    <source>
        <dbReference type="ARBA" id="ARBA00023002"/>
    </source>
</evidence>
<sequence length="339" mass="35878">MTKQTQAPTRVSVLGAGSWGTTIASLMARNADVCLWARDPAVEREVNDAHTNQRYLPDASLSPRLRATSDLVEAVVRGDVLVMAIPSQNYREVLMKAAPHLLPGVPIVSLTKGLELSTRLRMTEVTTQVCPDHVTGALTGPNLAREVIAGYAAACVLAMPDEASAKRLQPLFHTRVFRVYRNNDVIGSELGGVLKNVIAVAAGMGDGQGAGENTRSALITRGLAEITRLGVALGGRTETFSGLAGMGDLVATCTSPQSRNHHVGVELGKGRSIDDITAEMFMVAEGVKSAPAVVALAREHNVEMPLVEGVFNVVQGKLTASQAVREIMRADIGSEAEPN</sequence>
<comment type="subcellular location">
    <subcellularLocation>
        <location evidence="13">Cytoplasm</location>
    </subcellularLocation>
</comment>
<evidence type="ECO:0000256" key="17">
    <source>
        <dbReference type="RuleBase" id="RU000437"/>
    </source>
</evidence>
<dbReference type="GO" id="GO:0006650">
    <property type="term" value="P:glycerophospholipid metabolic process"/>
    <property type="evidence" value="ECO:0007669"/>
    <property type="project" value="UniProtKB-UniRule"/>
</dbReference>
<dbReference type="InterPro" id="IPR006109">
    <property type="entry name" value="G3P_DH_NAD-dep_C"/>
</dbReference>
<evidence type="ECO:0000256" key="12">
    <source>
        <dbReference type="ARBA" id="ARBA00080511"/>
    </source>
</evidence>
<keyword evidence="5 13" id="KW-0520">NAD</keyword>
<dbReference type="GO" id="GO:0008654">
    <property type="term" value="P:phospholipid biosynthetic process"/>
    <property type="evidence" value="ECO:0007669"/>
    <property type="project" value="UniProtKB-KW"/>
</dbReference>
<feature type="binding site" evidence="13">
    <location>
        <position position="259"/>
    </location>
    <ligand>
        <name>NADPH</name>
        <dbReference type="ChEBI" id="CHEBI:57783"/>
    </ligand>
</feature>
<feature type="domain" description="Glycerol-3-phosphate dehydrogenase NAD-dependent C-terminal" evidence="19">
    <location>
        <begin position="184"/>
        <end position="324"/>
    </location>
</feature>
<evidence type="ECO:0000256" key="7">
    <source>
        <dbReference type="ARBA" id="ARBA00023209"/>
    </source>
</evidence>
<keyword evidence="13" id="KW-0547">Nucleotide-binding</keyword>
<feature type="binding site" evidence="15">
    <location>
        <begin position="259"/>
        <end position="260"/>
    </location>
    <ligand>
        <name>substrate</name>
    </ligand>
</feature>
<feature type="binding site" evidence="13">
    <location>
        <position position="144"/>
    </location>
    <ligand>
        <name>NADPH</name>
        <dbReference type="ChEBI" id="CHEBI:57783"/>
    </ligand>
</feature>
<feature type="binding site" evidence="13">
    <location>
        <position position="112"/>
    </location>
    <ligand>
        <name>sn-glycerol 3-phosphate</name>
        <dbReference type="ChEBI" id="CHEBI:57597"/>
    </ligand>
</feature>
<dbReference type="Gene3D" id="3.40.50.720">
    <property type="entry name" value="NAD(P)-binding Rossmann-like Domain"/>
    <property type="match status" value="1"/>
</dbReference>
<dbReference type="NCBIfam" id="NF009098">
    <property type="entry name" value="PRK12439.1"/>
    <property type="match status" value="1"/>
</dbReference>
<feature type="binding site" evidence="13">
    <location>
        <position position="285"/>
    </location>
    <ligand>
        <name>NADPH</name>
        <dbReference type="ChEBI" id="CHEBI:57783"/>
    </ligand>
</feature>
<keyword evidence="4 13" id="KW-0560">Oxidoreductase</keyword>
<proteinExistence type="inferred from homology"/>
<dbReference type="GO" id="GO:0141153">
    <property type="term" value="F:glycerol-3-phosphate dehydrogenase (NADP+) activity"/>
    <property type="evidence" value="ECO:0007669"/>
    <property type="project" value="RHEA"/>
</dbReference>
<evidence type="ECO:0000256" key="6">
    <source>
        <dbReference type="ARBA" id="ARBA00023098"/>
    </source>
</evidence>
<evidence type="ECO:0000256" key="16">
    <source>
        <dbReference type="PIRSR" id="PIRSR000114-3"/>
    </source>
</evidence>
<keyword evidence="13" id="KW-0963">Cytoplasm</keyword>
<evidence type="ECO:0000256" key="9">
    <source>
        <dbReference type="ARBA" id="ARBA00052716"/>
    </source>
</evidence>
<gene>
    <name evidence="13" type="primary">gpsA</name>
    <name evidence="20" type="ORF">CNE99_08905</name>
</gene>
<evidence type="ECO:0000256" key="1">
    <source>
        <dbReference type="ARBA" id="ARBA00011009"/>
    </source>
</evidence>
<feature type="binding site" evidence="13">
    <location>
        <position position="260"/>
    </location>
    <ligand>
        <name>sn-glycerol 3-phosphate</name>
        <dbReference type="ChEBI" id="CHEBI:57597"/>
    </ligand>
</feature>
<feature type="binding site" evidence="16">
    <location>
        <position position="259"/>
    </location>
    <ligand>
        <name>NAD(+)</name>
        <dbReference type="ChEBI" id="CHEBI:57540"/>
    </ligand>
</feature>
<dbReference type="FunFam" id="1.10.1040.10:FF:000001">
    <property type="entry name" value="Glycerol-3-phosphate dehydrogenase [NAD(P)+]"/>
    <property type="match status" value="1"/>
</dbReference>
<dbReference type="PANTHER" id="PTHR11728">
    <property type="entry name" value="GLYCEROL-3-PHOSPHATE DEHYDROGENASE"/>
    <property type="match status" value="1"/>
</dbReference>
<feature type="binding site" evidence="13">
    <location>
        <position position="248"/>
    </location>
    <ligand>
        <name>sn-glycerol 3-phosphate</name>
        <dbReference type="ChEBI" id="CHEBI:57597"/>
    </ligand>
</feature>
<dbReference type="PRINTS" id="PR00077">
    <property type="entry name" value="GPDHDRGNASE"/>
</dbReference>
<dbReference type="GO" id="GO:0046167">
    <property type="term" value="P:glycerol-3-phosphate biosynthetic process"/>
    <property type="evidence" value="ECO:0007669"/>
    <property type="project" value="UniProtKB-UniRule"/>
</dbReference>
<evidence type="ECO:0000256" key="13">
    <source>
        <dbReference type="HAMAP-Rule" id="MF_00394"/>
    </source>
</evidence>
<feature type="binding site" evidence="15">
    <location>
        <position position="112"/>
    </location>
    <ligand>
        <name>substrate</name>
    </ligand>
</feature>
<dbReference type="SUPFAM" id="SSF51735">
    <property type="entry name" value="NAD(P)-binding Rossmann-fold domains"/>
    <property type="match status" value="1"/>
</dbReference>
<dbReference type="AlphaFoldDB" id="A0A2A5WLA6"/>
<evidence type="ECO:0000256" key="14">
    <source>
        <dbReference type="PIRSR" id="PIRSR000114-1"/>
    </source>
</evidence>
<comment type="pathway">
    <text evidence="13">Membrane lipid metabolism; glycerophospholipid metabolism.</text>
</comment>
<feature type="binding site" evidence="13">
    <location>
        <position position="259"/>
    </location>
    <ligand>
        <name>sn-glycerol 3-phosphate</name>
        <dbReference type="ChEBI" id="CHEBI:57597"/>
    </ligand>
</feature>
<name>A0A2A5WLA6_9GAMM</name>
<organism evidence="20 21">
    <name type="scientific">OM182 bacterium MED-G24</name>
    <dbReference type="NCBI Taxonomy" id="1986255"/>
    <lineage>
        <taxon>Bacteria</taxon>
        <taxon>Pseudomonadati</taxon>
        <taxon>Pseudomonadota</taxon>
        <taxon>Gammaproteobacteria</taxon>
        <taxon>OMG group</taxon>
        <taxon>OM182 clade</taxon>
    </lineage>
</organism>
<feature type="binding site" evidence="13">
    <location>
        <position position="19"/>
    </location>
    <ligand>
        <name>NADPH</name>
        <dbReference type="ChEBI" id="CHEBI:57783"/>
    </ligand>
</feature>
<dbReference type="InterPro" id="IPR011128">
    <property type="entry name" value="G3P_DH_NAD-dep_N"/>
</dbReference>
<keyword evidence="8 13" id="KW-1208">Phospholipid metabolism</keyword>
<evidence type="ECO:0000256" key="8">
    <source>
        <dbReference type="ARBA" id="ARBA00023264"/>
    </source>
</evidence>
<evidence type="ECO:0000256" key="10">
    <source>
        <dbReference type="ARBA" id="ARBA00066687"/>
    </source>
</evidence>
<evidence type="ECO:0000256" key="11">
    <source>
        <dbReference type="ARBA" id="ARBA00069372"/>
    </source>
</evidence>
<dbReference type="InterPro" id="IPR013328">
    <property type="entry name" value="6PGD_dom2"/>
</dbReference>
<feature type="binding site" evidence="13">
    <location>
        <position position="112"/>
    </location>
    <ligand>
        <name>NADPH</name>
        <dbReference type="ChEBI" id="CHEBI:57783"/>
    </ligand>
</feature>